<feature type="compositionally biased region" description="Basic and acidic residues" evidence="7">
    <location>
        <begin position="180"/>
        <end position="193"/>
    </location>
</feature>
<evidence type="ECO:0000256" key="4">
    <source>
        <dbReference type="ARBA" id="ARBA00023065"/>
    </source>
</evidence>
<organism evidence="9 10">
    <name type="scientific">Haemaphysalis longicornis</name>
    <name type="common">Bush tick</name>
    <dbReference type="NCBI Taxonomy" id="44386"/>
    <lineage>
        <taxon>Eukaryota</taxon>
        <taxon>Metazoa</taxon>
        <taxon>Ecdysozoa</taxon>
        <taxon>Arthropoda</taxon>
        <taxon>Chelicerata</taxon>
        <taxon>Arachnida</taxon>
        <taxon>Acari</taxon>
        <taxon>Parasitiformes</taxon>
        <taxon>Ixodida</taxon>
        <taxon>Ixodoidea</taxon>
        <taxon>Ixodidae</taxon>
        <taxon>Haemaphysalinae</taxon>
        <taxon>Haemaphysalis</taxon>
    </lineage>
</organism>
<feature type="compositionally biased region" description="Polar residues" evidence="7">
    <location>
        <begin position="110"/>
        <end position="138"/>
    </location>
</feature>
<evidence type="ECO:0000256" key="6">
    <source>
        <dbReference type="ARBA" id="ARBA00023201"/>
    </source>
</evidence>
<proteinExistence type="predicted"/>
<keyword evidence="3" id="KW-0915">Sodium</keyword>
<keyword evidence="8" id="KW-0812">Transmembrane</keyword>
<evidence type="ECO:0000256" key="2">
    <source>
        <dbReference type="ARBA" id="ARBA00022847"/>
    </source>
</evidence>
<feature type="compositionally biased region" description="Basic residues" evidence="7">
    <location>
        <begin position="249"/>
        <end position="259"/>
    </location>
</feature>
<dbReference type="GO" id="GO:0008292">
    <property type="term" value="P:acetylcholine biosynthetic process"/>
    <property type="evidence" value="ECO:0007669"/>
    <property type="project" value="TreeGrafter"/>
</dbReference>
<evidence type="ECO:0000256" key="7">
    <source>
        <dbReference type="SAM" id="MobiDB-lite"/>
    </source>
</evidence>
<evidence type="ECO:0000256" key="5">
    <source>
        <dbReference type="ARBA" id="ARBA00023180"/>
    </source>
</evidence>
<name>A0A9J6GC29_HAELO</name>
<dbReference type="PANTHER" id="PTHR45897">
    <property type="entry name" value="HIGH-AFFINITY CHOLINE TRANSPORTER 1"/>
    <property type="match status" value="1"/>
</dbReference>
<keyword evidence="1" id="KW-0813">Transport</keyword>
<dbReference type="VEuPathDB" id="VectorBase:HLOH_062216"/>
<dbReference type="Proteomes" id="UP000821853">
    <property type="component" value="Chromosome 4"/>
</dbReference>
<keyword evidence="6" id="KW-0739">Sodium transport</keyword>
<keyword evidence="8" id="KW-1133">Transmembrane helix</keyword>
<feature type="compositionally biased region" description="Low complexity" evidence="7">
    <location>
        <begin position="232"/>
        <end position="248"/>
    </location>
</feature>
<dbReference type="PANTHER" id="PTHR45897:SF4">
    <property type="entry name" value="HIGH-AFFINITY CHOLINE TRANSPORTER 1"/>
    <property type="match status" value="1"/>
</dbReference>
<evidence type="ECO:0000313" key="10">
    <source>
        <dbReference type="Proteomes" id="UP000821853"/>
    </source>
</evidence>
<evidence type="ECO:0000313" key="9">
    <source>
        <dbReference type="EMBL" id="KAH9372407.1"/>
    </source>
</evidence>
<keyword evidence="2" id="KW-0769">Symport</keyword>
<comment type="caution">
    <text evidence="9">The sequence shown here is derived from an EMBL/GenBank/DDBJ whole genome shotgun (WGS) entry which is preliminary data.</text>
</comment>
<evidence type="ECO:0000256" key="1">
    <source>
        <dbReference type="ARBA" id="ARBA00022448"/>
    </source>
</evidence>
<dbReference type="InterPro" id="IPR052244">
    <property type="entry name" value="Choline_transporter"/>
</dbReference>
<feature type="compositionally biased region" description="Basic and acidic residues" evidence="7">
    <location>
        <begin position="159"/>
        <end position="172"/>
    </location>
</feature>
<dbReference type="GO" id="GO:0005307">
    <property type="term" value="F:choline:sodium symporter activity"/>
    <property type="evidence" value="ECO:0007669"/>
    <property type="project" value="TreeGrafter"/>
</dbReference>
<dbReference type="EMBL" id="JABSTR010000006">
    <property type="protein sequence ID" value="KAH9372407.1"/>
    <property type="molecule type" value="Genomic_DNA"/>
</dbReference>
<evidence type="ECO:0000256" key="3">
    <source>
        <dbReference type="ARBA" id="ARBA00023053"/>
    </source>
</evidence>
<protein>
    <submittedName>
        <fullName evidence="9">Uncharacterized protein</fullName>
    </submittedName>
</protein>
<keyword evidence="4" id="KW-0406">Ion transport</keyword>
<feature type="compositionally biased region" description="Basic and acidic residues" evidence="7">
    <location>
        <begin position="216"/>
        <end position="231"/>
    </location>
</feature>
<feature type="transmembrane region" description="Helical" evidence="8">
    <location>
        <begin position="64"/>
        <end position="85"/>
    </location>
</feature>
<sequence length="259" mass="28121">MYSQPPSPSLRVQDYVNTYGSLAAFIVGSFFRAGGGEKVMHIPAFIRYPYYDEKEDAQRFPFRTFSMIMSFCTLLSVSVLAKWLILDVLSPSADIFKCFVEKAEPLAESRPQNATATRESAISNSQVLNTSARSNSGIKSGKAVSAETMSSGRSAELGSKGENRRSKGENRGSKGGNRGSKGDIRGSKGEKRGSGLSATSEEDRRRPKRRPSSSSRESHKGGRRKKEESRETVTATATEESSTSAAPAARKKSRKGKAT</sequence>
<feature type="region of interest" description="Disordered" evidence="7">
    <location>
        <begin position="107"/>
        <end position="259"/>
    </location>
</feature>
<keyword evidence="8" id="KW-0472">Membrane</keyword>
<dbReference type="AlphaFoldDB" id="A0A9J6GC29"/>
<feature type="transmembrane region" description="Helical" evidence="8">
    <location>
        <begin position="15"/>
        <end position="33"/>
    </location>
</feature>
<gene>
    <name evidence="9" type="ORF">HPB48_009631</name>
</gene>
<reference evidence="9 10" key="1">
    <citation type="journal article" date="2020" name="Cell">
        <title>Large-Scale Comparative Analyses of Tick Genomes Elucidate Their Genetic Diversity and Vector Capacities.</title>
        <authorList>
            <consortium name="Tick Genome and Microbiome Consortium (TIGMIC)"/>
            <person name="Jia N."/>
            <person name="Wang J."/>
            <person name="Shi W."/>
            <person name="Du L."/>
            <person name="Sun Y."/>
            <person name="Zhan W."/>
            <person name="Jiang J.F."/>
            <person name="Wang Q."/>
            <person name="Zhang B."/>
            <person name="Ji P."/>
            <person name="Bell-Sakyi L."/>
            <person name="Cui X.M."/>
            <person name="Yuan T.T."/>
            <person name="Jiang B.G."/>
            <person name="Yang W.F."/>
            <person name="Lam T.T."/>
            <person name="Chang Q.C."/>
            <person name="Ding S.J."/>
            <person name="Wang X.J."/>
            <person name="Zhu J.G."/>
            <person name="Ruan X.D."/>
            <person name="Zhao L."/>
            <person name="Wei J.T."/>
            <person name="Ye R.Z."/>
            <person name="Que T.C."/>
            <person name="Du C.H."/>
            <person name="Zhou Y.H."/>
            <person name="Cheng J.X."/>
            <person name="Dai P.F."/>
            <person name="Guo W.B."/>
            <person name="Han X.H."/>
            <person name="Huang E.J."/>
            <person name="Li L.F."/>
            <person name="Wei W."/>
            <person name="Gao Y.C."/>
            <person name="Liu J.Z."/>
            <person name="Shao H.Z."/>
            <person name="Wang X."/>
            <person name="Wang C.C."/>
            <person name="Yang T.C."/>
            <person name="Huo Q.B."/>
            <person name="Li W."/>
            <person name="Chen H.Y."/>
            <person name="Chen S.E."/>
            <person name="Zhou L.G."/>
            <person name="Ni X.B."/>
            <person name="Tian J.H."/>
            <person name="Sheng Y."/>
            <person name="Liu T."/>
            <person name="Pan Y.S."/>
            <person name="Xia L.Y."/>
            <person name="Li J."/>
            <person name="Zhao F."/>
            <person name="Cao W.C."/>
        </authorList>
    </citation>
    <scope>NUCLEOTIDE SEQUENCE [LARGE SCALE GENOMIC DNA]</scope>
    <source>
        <strain evidence="9">HaeL-2018</strain>
    </source>
</reference>
<accession>A0A9J6GC29</accession>
<dbReference type="GO" id="GO:0005886">
    <property type="term" value="C:plasma membrane"/>
    <property type="evidence" value="ECO:0007669"/>
    <property type="project" value="TreeGrafter"/>
</dbReference>
<evidence type="ECO:0000256" key="8">
    <source>
        <dbReference type="SAM" id="Phobius"/>
    </source>
</evidence>
<keyword evidence="5" id="KW-0325">Glycoprotein</keyword>
<keyword evidence="10" id="KW-1185">Reference proteome</keyword>